<gene>
    <name evidence="1" type="ORF">IWQ57_001197</name>
</gene>
<comment type="caution">
    <text evidence="1">The sequence shown here is derived from an EMBL/GenBank/DDBJ whole genome shotgun (WGS) entry which is preliminary data.</text>
</comment>
<organism evidence="1 2">
    <name type="scientific">Coemansia nantahalensis</name>
    <dbReference type="NCBI Taxonomy" id="2789366"/>
    <lineage>
        <taxon>Eukaryota</taxon>
        <taxon>Fungi</taxon>
        <taxon>Fungi incertae sedis</taxon>
        <taxon>Zoopagomycota</taxon>
        <taxon>Kickxellomycotina</taxon>
        <taxon>Kickxellomycetes</taxon>
        <taxon>Kickxellales</taxon>
        <taxon>Kickxellaceae</taxon>
        <taxon>Coemansia</taxon>
    </lineage>
</organism>
<name>A0ACC1K5H7_9FUNG</name>
<proteinExistence type="predicted"/>
<sequence length="189" mass="19539">MLSQLSRQLPQCARVRGAAAARRSASILATRTAPSAPGAGGLRMTPAPTGGEAMADMKRAMQQRELERRTRVYWYRHEGAAPPRAPQLVDSAQYVLGLGPVNVDEMLVRNALFGPSHAAAAAAQAPRAESRAARPLTMPLPPARAEPAAPRDGGERPGDSRPVSPAAAAAAAGALALVAGGSGVYLYMA</sequence>
<reference evidence="1" key="1">
    <citation type="submission" date="2022-07" db="EMBL/GenBank/DDBJ databases">
        <title>Phylogenomic reconstructions and comparative analyses of Kickxellomycotina fungi.</title>
        <authorList>
            <person name="Reynolds N.K."/>
            <person name="Stajich J.E."/>
            <person name="Barry K."/>
            <person name="Grigoriev I.V."/>
            <person name="Crous P."/>
            <person name="Smith M.E."/>
        </authorList>
    </citation>
    <scope>NUCLEOTIDE SEQUENCE</scope>
    <source>
        <strain evidence="1">CBS 109366</strain>
    </source>
</reference>
<keyword evidence="2" id="KW-1185">Reference proteome</keyword>
<evidence type="ECO:0000313" key="2">
    <source>
        <dbReference type="Proteomes" id="UP001140234"/>
    </source>
</evidence>
<accession>A0ACC1K5H7</accession>
<protein>
    <submittedName>
        <fullName evidence="1">Uncharacterized protein</fullName>
    </submittedName>
</protein>
<evidence type="ECO:0000313" key="1">
    <source>
        <dbReference type="EMBL" id="KAJ2773660.1"/>
    </source>
</evidence>
<dbReference type="EMBL" id="JANBUJ010000195">
    <property type="protein sequence ID" value="KAJ2773660.1"/>
    <property type="molecule type" value="Genomic_DNA"/>
</dbReference>
<dbReference type="Proteomes" id="UP001140234">
    <property type="component" value="Unassembled WGS sequence"/>
</dbReference>